<reference evidence="10 11" key="1">
    <citation type="journal article" date="2022" name="Cell">
        <title>Repeat-based holocentromeres influence genome architecture and karyotype evolution.</title>
        <authorList>
            <person name="Hofstatter P.G."/>
            <person name="Thangavel G."/>
            <person name="Lux T."/>
            <person name="Neumann P."/>
            <person name="Vondrak T."/>
            <person name="Novak P."/>
            <person name="Zhang M."/>
            <person name="Costa L."/>
            <person name="Castellani M."/>
            <person name="Scott A."/>
            <person name="Toegelov H."/>
            <person name="Fuchs J."/>
            <person name="Mata-Sucre Y."/>
            <person name="Dias Y."/>
            <person name="Vanzela A.L.L."/>
            <person name="Huettel B."/>
            <person name="Almeida C.C.S."/>
            <person name="Simkova H."/>
            <person name="Souza G."/>
            <person name="Pedrosa-Harand A."/>
            <person name="Macas J."/>
            <person name="Mayer K.F.X."/>
            <person name="Houben A."/>
            <person name="Marques A."/>
        </authorList>
    </citation>
    <scope>NUCLEOTIDE SEQUENCE [LARGE SCALE GENOMIC DNA]</scope>
    <source>
        <strain evidence="10">RhyTen1mFocal</strain>
    </source>
</reference>
<keyword evidence="5" id="KW-0611">Plant defense</keyword>
<dbReference type="GO" id="GO:0002758">
    <property type="term" value="P:innate immune response-activating signaling pathway"/>
    <property type="evidence" value="ECO:0007669"/>
    <property type="project" value="UniProtKB-ARBA"/>
</dbReference>
<keyword evidence="11" id="KW-1185">Reference proteome</keyword>
<dbReference type="InterPro" id="IPR032675">
    <property type="entry name" value="LRR_dom_sf"/>
</dbReference>
<dbReference type="InterPro" id="IPR002182">
    <property type="entry name" value="NB-ARC"/>
</dbReference>
<dbReference type="SUPFAM" id="SSF52058">
    <property type="entry name" value="L domain-like"/>
    <property type="match status" value="1"/>
</dbReference>
<dbReference type="GO" id="GO:0043531">
    <property type="term" value="F:ADP binding"/>
    <property type="evidence" value="ECO:0007669"/>
    <property type="project" value="InterPro"/>
</dbReference>
<dbReference type="AlphaFoldDB" id="A0AAD6A369"/>
<keyword evidence="4" id="KW-0547">Nucleotide-binding</keyword>
<dbReference type="Proteomes" id="UP001210211">
    <property type="component" value="Unassembled WGS sequence"/>
</dbReference>
<dbReference type="InterPro" id="IPR027417">
    <property type="entry name" value="P-loop_NTPase"/>
</dbReference>
<evidence type="ECO:0000256" key="1">
    <source>
        <dbReference type="ARBA" id="ARBA00008894"/>
    </source>
</evidence>
<evidence type="ECO:0000256" key="5">
    <source>
        <dbReference type="ARBA" id="ARBA00022821"/>
    </source>
</evidence>
<dbReference type="Pfam" id="PF23559">
    <property type="entry name" value="WHD_DRP"/>
    <property type="match status" value="1"/>
</dbReference>
<feature type="domain" description="NB-ARC" evidence="6">
    <location>
        <begin position="176"/>
        <end position="332"/>
    </location>
</feature>
<dbReference type="InterPro" id="IPR038005">
    <property type="entry name" value="RX-like_CC"/>
</dbReference>
<evidence type="ECO:0000313" key="10">
    <source>
        <dbReference type="EMBL" id="KAJ3708785.1"/>
    </source>
</evidence>
<dbReference type="Gene3D" id="3.80.10.10">
    <property type="entry name" value="Ribonuclease Inhibitor"/>
    <property type="match status" value="1"/>
</dbReference>
<dbReference type="PRINTS" id="PR00364">
    <property type="entry name" value="DISEASERSIST"/>
</dbReference>
<feature type="domain" description="Disease resistance protein winged helix" evidence="8">
    <location>
        <begin position="419"/>
        <end position="488"/>
    </location>
</feature>
<dbReference type="Pfam" id="PF00931">
    <property type="entry name" value="NB-ARC"/>
    <property type="match status" value="1"/>
</dbReference>
<evidence type="ECO:0000259" key="6">
    <source>
        <dbReference type="Pfam" id="PF00931"/>
    </source>
</evidence>
<dbReference type="Pfam" id="PF18052">
    <property type="entry name" value="Rx_N"/>
    <property type="match status" value="1"/>
</dbReference>
<keyword evidence="3" id="KW-0677">Repeat</keyword>
<dbReference type="Pfam" id="PF23598">
    <property type="entry name" value="LRR_14"/>
    <property type="match status" value="1"/>
</dbReference>
<evidence type="ECO:0000259" key="7">
    <source>
        <dbReference type="Pfam" id="PF18052"/>
    </source>
</evidence>
<proteinExistence type="inferred from homology"/>
<evidence type="ECO:0000256" key="3">
    <source>
        <dbReference type="ARBA" id="ARBA00022737"/>
    </source>
</evidence>
<dbReference type="InterPro" id="IPR044974">
    <property type="entry name" value="Disease_R_plants"/>
</dbReference>
<gene>
    <name evidence="10" type="ORF">LUZ61_012490</name>
</gene>
<name>A0AAD6A369_9POAL</name>
<sequence>MESLVNFVAGKLGAMIVEEAQFLGGVGKQVKWVETELIRIKCCLMDADTKRRKGDSRAENWLNELRDVAYRIEDAIDTFYVEIEDNLQEDSSRLLHKFRKLCHMPKKVPGLHKLGKELGEIRDVLEGIAKSRVDYGIKALLQDTESERSQADKLPMRAKAYLDVDETKIVGLDSDKSNLLNLLLNSAETPRRAVITIVGPGGLGKTTLARMVYESAMEKFEYHIMLSVSQQCILADLVRRILKEPRQEVDLDSIMPQLQRFLSGKRYLIILDDVWDVNLWENLQNALPDNNNGSRVMITSRFTDAGPVDLFPPYELNFLNDEDSRALLLKEALLDQKCPDVLLELADALSKKCNGLPLALKVLGGILSRKNKTYHDWKKVLDTPNWYSEKGETCMNILAMSYEDMSYDLKPCFLHLASFPEDYEIDVLSLIRMWVAERIIPQNDKKTLEDTAEDCLQQLFQRNMVQLLSNPYDSQRICRVHDLLRDLAIHEAEKINFVTIFRNPLDVNHSHRVTRRASIQSESDELIKHIGPKTRSLSRLSGEYIIINPLNFAVFRLLRVLEIVRIHRTEIRGLEQLIHLKHVAITHCHEIKLHIESSLGRLKNLETFDLDLTDLTEYFEPISLWTISTLRHVRTPFAQKWVLPFNANLRNLQTLETVKVSEESYKDGQFPCLNSLRKLRLNIERTSDAIAPILGTMSCLLSLEILCFGIPKELVYPTALPNYQDLQSLLLYGEWDKSVSLEERSFPRHLAKLVLYNSCLGQDPMPELGKLRSLKKLRLSFTVLGNGRHMICPTGFPVLETLDVVYLDVDLLRVEKGVMPKLKYLRIEKYDGEGLKVELPPELQHIVPDYD</sequence>
<evidence type="ECO:0000256" key="4">
    <source>
        <dbReference type="ARBA" id="ARBA00022741"/>
    </source>
</evidence>
<keyword evidence="2" id="KW-0433">Leucine-rich repeat</keyword>
<feature type="domain" description="Disease resistance R13L4/SHOC-2-like LRR" evidence="9">
    <location>
        <begin position="534"/>
        <end position="828"/>
    </location>
</feature>
<dbReference type="InterPro" id="IPR041118">
    <property type="entry name" value="Rx_N"/>
</dbReference>
<evidence type="ECO:0000259" key="8">
    <source>
        <dbReference type="Pfam" id="PF23559"/>
    </source>
</evidence>
<dbReference type="Gene3D" id="3.40.50.300">
    <property type="entry name" value="P-loop containing nucleotide triphosphate hydrolases"/>
    <property type="match status" value="1"/>
</dbReference>
<comment type="caution">
    <text evidence="10">The sequence shown here is derived from an EMBL/GenBank/DDBJ whole genome shotgun (WGS) entry which is preliminary data.</text>
</comment>
<dbReference type="InterPro" id="IPR058922">
    <property type="entry name" value="WHD_DRP"/>
</dbReference>
<evidence type="ECO:0000313" key="11">
    <source>
        <dbReference type="Proteomes" id="UP001210211"/>
    </source>
</evidence>
<dbReference type="Gene3D" id="1.10.8.430">
    <property type="entry name" value="Helical domain of apoptotic protease-activating factors"/>
    <property type="match status" value="1"/>
</dbReference>
<evidence type="ECO:0000259" key="9">
    <source>
        <dbReference type="Pfam" id="PF23598"/>
    </source>
</evidence>
<organism evidence="10 11">
    <name type="scientific">Rhynchospora tenuis</name>
    <dbReference type="NCBI Taxonomy" id="198213"/>
    <lineage>
        <taxon>Eukaryota</taxon>
        <taxon>Viridiplantae</taxon>
        <taxon>Streptophyta</taxon>
        <taxon>Embryophyta</taxon>
        <taxon>Tracheophyta</taxon>
        <taxon>Spermatophyta</taxon>
        <taxon>Magnoliopsida</taxon>
        <taxon>Liliopsida</taxon>
        <taxon>Poales</taxon>
        <taxon>Cyperaceae</taxon>
        <taxon>Cyperoideae</taxon>
        <taxon>Rhynchosporeae</taxon>
        <taxon>Rhynchospora</taxon>
    </lineage>
</organism>
<dbReference type="Gene3D" id="1.20.5.4130">
    <property type="match status" value="1"/>
</dbReference>
<dbReference type="FunFam" id="1.10.10.10:FF:000322">
    <property type="entry name" value="Probable disease resistance protein At1g63360"/>
    <property type="match status" value="1"/>
</dbReference>
<dbReference type="InterPro" id="IPR036388">
    <property type="entry name" value="WH-like_DNA-bd_sf"/>
</dbReference>
<dbReference type="PANTHER" id="PTHR23155:SF1185">
    <property type="entry name" value="DISEASE RESISTANCE RPP8-LIKE PROTEIN 3-RELATED"/>
    <property type="match status" value="1"/>
</dbReference>
<dbReference type="CDD" id="cd14798">
    <property type="entry name" value="RX-CC_like"/>
    <property type="match status" value="1"/>
</dbReference>
<dbReference type="InterPro" id="IPR042197">
    <property type="entry name" value="Apaf_helical"/>
</dbReference>
<dbReference type="GO" id="GO:0042742">
    <property type="term" value="P:defense response to bacterium"/>
    <property type="evidence" value="ECO:0007669"/>
    <property type="project" value="UniProtKB-ARBA"/>
</dbReference>
<dbReference type="GO" id="GO:0009626">
    <property type="term" value="P:plant-type hypersensitive response"/>
    <property type="evidence" value="ECO:0007669"/>
    <property type="project" value="UniProtKB-ARBA"/>
</dbReference>
<dbReference type="EMBL" id="JAMRDG010000001">
    <property type="protein sequence ID" value="KAJ3708785.1"/>
    <property type="molecule type" value="Genomic_DNA"/>
</dbReference>
<accession>A0AAD6A369</accession>
<dbReference type="SUPFAM" id="SSF52540">
    <property type="entry name" value="P-loop containing nucleoside triphosphate hydrolases"/>
    <property type="match status" value="1"/>
</dbReference>
<evidence type="ECO:0000256" key="2">
    <source>
        <dbReference type="ARBA" id="ARBA00022614"/>
    </source>
</evidence>
<dbReference type="InterPro" id="IPR055414">
    <property type="entry name" value="LRR_R13L4/SHOC2-like"/>
</dbReference>
<protein>
    <submittedName>
        <fullName evidence="10">Uncharacterized protein</fullName>
    </submittedName>
</protein>
<comment type="similarity">
    <text evidence="1">Belongs to the disease resistance NB-LRR family.</text>
</comment>
<dbReference type="PANTHER" id="PTHR23155">
    <property type="entry name" value="DISEASE RESISTANCE PROTEIN RP"/>
    <property type="match status" value="1"/>
</dbReference>
<feature type="domain" description="Disease resistance N-terminal" evidence="7">
    <location>
        <begin position="5"/>
        <end position="91"/>
    </location>
</feature>
<dbReference type="Gene3D" id="1.10.10.10">
    <property type="entry name" value="Winged helix-like DNA-binding domain superfamily/Winged helix DNA-binding domain"/>
    <property type="match status" value="1"/>
</dbReference>